<name>A0ABT6FLV4_9BACT</name>
<dbReference type="RefSeq" id="WP_277864848.1">
    <property type="nucleotide sequence ID" value="NZ_JARRAG010000009.1"/>
</dbReference>
<organism evidence="2 3">
    <name type="scientific">Paludisphaera mucosa</name>
    <dbReference type="NCBI Taxonomy" id="3030827"/>
    <lineage>
        <taxon>Bacteria</taxon>
        <taxon>Pseudomonadati</taxon>
        <taxon>Planctomycetota</taxon>
        <taxon>Planctomycetia</taxon>
        <taxon>Isosphaerales</taxon>
        <taxon>Isosphaeraceae</taxon>
        <taxon>Paludisphaera</taxon>
    </lineage>
</organism>
<protein>
    <submittedName>
        <fullName evidence="2">Uncharacterized protein</fullName>
    </submittedName>
</protein>
<evidence type="ECO:0000313" key="3">
    <source>
        <dbReference type="Proteomes" id="UP001216907"/>
    </source>
</evidence>
<reference evidence="2 3" key="1">
    <citation type="submission" date="2023-03" db="EMBL/GenBank/DDBJ databases">
        <title>Paludisphaera mucosa sp. nov. a novel planctomycete from northern fen.</title>
        <authorList>
            <person name="Ivanova A."/>
        </authorList>
    </citation>
    <scope>NUCLEOTIDE SEQUENCE [LARGE SCALE GENOMIC DNA]</scope>
    <source>
        <strain evidence="2 3">Pla2</strain>
    </source>
</reference>
<keyword evidence="3" id="KW-1185">Reference proteome</keyword>
<keyword evidence="1" id="KW-0175">Coiled coil</keyword>
<feature type="coiled-coil region" evidence="1">
    <location>
        <begin position="44"/>
        <end position="71"/>
    </location>
</feature>
<evidence type="ECO:0000256" key="1">
    <source>
        <dbReference type="SAM" id="Coils"/>
    </source>
</evidence>
<proteinExistence type="predicted"/>
<dbReference type="Proteomes" id="UP001216907">
    <property type="component" value="Unassembled WGS sequence"/>
</dbReference>
<evidence type="ECO:0000313" key="2">
    <source>
        <dbReference type="EMBL" id="MDG3008529.1"/>
    </source>
</evidence>
<comment type="caution">
    <text evidence="2">The sequence shown here is derived from an EMBL/GenBank/DDBJ whole genome shotgun (WGS) entry which is preliminary data.</text>
</comment>
<dbReference type="EMBL" id="JARRAG010000009">
    <property type="protein sequence ID" value="MDG3008529.1"/>
    <property type="molecule type" value="Genomic_DNA"/>
</dbReference>
<accession>A0ABT6FLV4</accession>
<sequence>MADLVKVHKDGDVLEVHPLSVDAHLGQGWRLVDEDFAATLRGKIDAERRAIEAERRAIDRAEAALAASKAASDARIAELQATLDHIGG</sequence>
<gene>
    <name evidence="2" type="ORF">PZE19_32590</name>
</gene>